<reference evidence="11 12" key="1">
    <citation type="journal article" date="2007" name="Proc. Natl. Acad. Sci. U.S.A.">
        <title>Dandruff-associated Malassezia genomes reveal convergent and divergent virulence traits shared with plant and human fungal pathogens.</title>
        <authorList>
            <person name="Xu J."/>
            <person name="Saunders C.W."/>
            <person name="Hu P."/>
            <person name="Grant R.A."/>
            <person name="Boekhout T."/>
            <person name="Kuramae E.E."/>
            <person name="Kronstad J.W."/>
            <person name="Deangelis Y.M."/>
            <person name="Reeder N.L."/>
            <person name="Johnstone K.R."/>
            <person name="Leland M."/>
            <person name="Fieno A.M."/>
            <person name="Begley W.M."/>
            <person name="Sun Y."/>
            <person name="Lacey M.P."/>
            <person name="Chaudhary T."/>
            <person name="Keough T."/>
            <person name="Chu L."/>
            <person name="Sears R."/>
            <person name="Yuan B."/>
            <person name="Dawson T.L.Jr."/>
        </authorList>
    </citation>
    <scope>NUCLEOTIDE SEQUENCE [LARGE SCALE GENOMIC DNA]</scope>
    <source>
        <strain evidence="12">ATCC MYA-4612 / CBS 7966</strain>
    </source>
</reference>
<evidence type="ECO:0000256" key="4">
    <source>
        <dbReference type="ARBA" id="ARBA00022679"/>
    </source>
</evidence>
<dbReference type="GO" id="GO:0000139">
    <property type="term" value="C:Golgi membrane"/>
    <property type="evidence" value="ECO:0007669"/>
    <property type="project" value="UniProtKB-SubCell"/>
</dbReference>
<dbReference type="GO" id="GO:0016758">
    <property type="term" value="F:hexosyltransferase activity"/>
    <property type="evidence" value="ECO:0007669"/>
    <property type="project" value="InterPro"/>
</dbReference>
<comment type="subcellular location">
    <subcellularLocation>
        <location evidence="1 10">Golgi apparatus membrane</location>
        <topology evidence="1 10">Single-pass type II membrane protein</topology>
    </subcellularLocation>
</comment>
<dbReference type="GeneID" id="5855515"/>
<evidence type="ECO:0000313" key="12">
    <source>
        <dbReference type="Proteomes" id="UP000008837"/>
    </source>
</evidence>
<accession>A8PXB5</accession>
<evidence type="ECO:0000313" key="11">
    <source>
        <dbReference type="EMBL" id="EDP43994.1"/>
    </source>
</evidence>
<evidence type="ECO:0000256" key="5">
    <source>
        <dbReference type="ARBA" id="ARBA00022692"/>
    </source>
</evidence>
<evidence type="ECO:0000256" key="3">
    <source>
        <dbReference type="ARBA" id="ARBA00022676"/>
    </source>
</evidence>
<keyword evidence="6" id="KW-0735">Signal-anchor</keyword>
<evidence type="ECO:0000256" key="8">
    <source>
        <dbReference type="ARBA" id="ARBA00023034"/>
    </source>
</evidence>
<evidence type="ECO:0000256" key="7">
    <source>
        <dbReference type="ARBA" id="ARBA00022989"/>
    </source>
</evidence>
<dbReference type="InterPro" id="IPR002659">
    <property type="entry name" value="Glyco_trans_31"/>
</dbReference>
<protein>
    <recommendedName>
        <fullName evidence="10">Hexosyltransferase</fullName>
        <ecNumber evidence="10">2.4.1.-</ecNumber>
    </recommendedName>
</protein>
<name>A8PXB5_MALGO</name>
<dbReference type="OMA" id="YVRSTWA"/>
<dbReference type="InParanoid" id="A8PXB5"/>
<dbReference type="STRING" id="425265.A8PXB5"/>
<keyword evidence="7" id="KW-1133">Transmembrane helix</keyword>
<keyword evidence="9" id="KW-0472">Membrane</keyword>
<keyword evidence="5" id="KW-0812">Transmembrane</keyword>
<dbReference type="RefSeq" id="XP_001731208.1">
    <property type="nucleotide sequence ID" value="XM_001731156.1"/>
</dbReference>
<keyword evidence="12" id="KW-1185">Reference proteome</keyword>
<sequence length="487" mass="56125">MVAHVRQVQDPDKELLPWREMCAKQPAFVNAAVEQVEPVDLLVGVLTTDAKFERRSVIRDTYMRHTVPKHASSGRPLGNVQVKFILGRPRREYAERVAMEMELYNDIVVLDIKETQWSRKTYEFFRWAAENATVPVLVPGKPTTPSKNLVRIGQQAYEVRWKLVDYVLKADDDAFIVLNELERRLRALPRHLLHWGYKIADWFMGGELYALSYDLVEFIARSQDIARWPSLKEDEQVAQWLRLHPQANNVTWASEHCWIYDHPRAKTPYAHGFLFPNLVNAIKHEYIQGLSEEEIVHRGGAKHAWSYSTTTRWGMPYRSPQRGMSMEESVEALVEGGGRWDRRWHRTTQDVDAPPTMPQTEALLMANTSRLISPSHDPELGLAVYAQEVPTHTRLEGVGAARESHVWGPPMYEYAETLRSERYVNDTLGGTVAVHFLKKEAWFYETMLALVGTRHTWPLGSAANAWRMYNSPSVQPFSQTYSWIAVS</sequence>
<evidence type="ECO:0000256" key="2">
    <source>
        <dbReference type="ARBA" id="ARBA00008661"/>
    </source>
</evidence>
<evidence type="ECO:0000256" key="1">
    <source>
        <dbReference type="ARBA" id="ARBA00004323"/>
    </source>
</evidence>
<evidence type="ECO:0000256" key="10">
    <source>
        <dbReference type="RuleBase" id="RU363063"/>
    </source>
</evidence>
<dbReference type="Gene3D" id="3.90.550.50">
    <property type="match status" value="1"/>
</dbReference>
<dbReference type="KEGG" id="mgl:MGL_1391"/>
<gene>
    <name evidence="11" type="ORF">MGL_1391</name>
</gene>
<comment type="similarity">
    <text evidence="2 10">Belongs to the glycosyltransferase 31 family.</text>
</comment>
<organism evidence="11 12">
    <name type="scientific">Malassezia globosa (strain ATCC MYA-4612 / CBS 7966)</name>
    <name type="common">Dandruff-associated fungus</name>
    <dbReference type="NCBI Taxonomy" id="425265"/>
    <lineage>
        <taxon>Eukaryota</taxon>
        <taxon>Fungi</taxon>
        <taxon>Dikarya</taxon>
        <taxon>Basidiomycota</taxon>
        <taxon>Ustilaginomycotina</taxon>
        <taxon>Malasseziomycetes</taxon>
        <taxon>Malasseziales</taxon>
        <taxon>Malasseziaceae</taxon>
        <taxon>Malassezia</taxon>
    </lineage>
</organism>
<dbReference type="GO" id="GO:0051072">
    <property type="term" value="P:4,6-pyruvylated galactose residue biosynthetic process"/>
    <property type="evidence" value="ECO:0007669"/>
    <property type="project" value="TreeGrafter"/>
</dbReference>
<evidence type="ECO:0000256" key="9">
    <source>
        <dbReference type="ARBA" id="ARBA00023136"/>
    </source>
</evidence>
<dbReference type="Pfam" id="PF01762">
    <property type="entry name" value="Galactosyl_T"/>
    <property type="match status" value="1"/>
</dbReference>
<dbReference type="PANTHER" id="PTHR11214:SF333">
    <property type="entry name" value="GLYCOSYLTRANSFERASE FAMILY 31 PROTEIN"/>
    <property type="match status" value="1"/>
</dbReference>
<proteinExistence type="inferred from homology"/>
<keyword evidence="3 10" id="KW-0328">Glycosyltransferase</keyword>
<keyword evidence="8 10" id="KW-0333">Golgi apparatus</keyword>
<keyword evidence="4" id="KW-0808">Transferase</keyword>
<dbReference type="Proteomes" id="UP000008837">
    <property type="component" value="Unassembled WGS sequence"/>
</dbReference>
<evidence type="ECO:0000256" key="6">
    <source>
        <dbReference type="ARBA" id="ARBA00022968"/>
    </source>
</evidence>
<dbReference type="VEuPathDB" id="FungiDB:MGL_1391"/>
<dbReference type="AlphaFoldDB" id="A8PXB5"/>
<dbReference type="EMBL" id="AAYY01000004">
    <property type="protein sequence ID" value="EDP43994.1"/>
    <property type="molecule type" value="Genomic_DNA"/>
</dbReference>
<dbReference type="OrthoDB" id="2139606at2759"/>
<dbReference type="PANTHER" id="PTHR11214">
    <property type="entry name" value="BETA-1,3-N-ACETYLGLUCOSAMINYLTRANSFERASE"/>
    <property type="match status" value="1"/>
</dbReference>
<dbReference type="EC" id="2.4.1.-" evidence="10"/>
<comment type="caution">
    <text evidence="11">The sequence shown here is derived from an EMBL/GenBank/DDBJ whole genome shotgun (WGS) entry which is preliminary data.</text>
</comment>